<dbReference type="Proteomes" id="UP000305792">
    <property type="component" value="Unassembled WGS sequence"/>
</dbReference>
<feature type="region of interest" description="Disordered" evidence="1">
    <location>
        <begin position="1"/>
        <end position="22"/>
    </location>
</feature>
<dbReference type="RefSeq" id="WP_136531127.1">
    <property type="nucleotide sequence ID" value="NZ_STGX01000014.1"/>
</dbReference>
<name>A0A4S8P8F5_9ACTN</name>
<feature type="compositionally biased region" description="Basic and acidic residues" evidence="1">
    <location>
        <begin position="1"/>
        <end position="10"/>
    </location>
</feature>
<evidence type="ECO:0000256" key="1">
    <source>
        <dbReference type="SAM" id="MobiDB-lite"/>
    </source>
</evidence>
<organism evidence="2 3">
    <name type="scientific">Glycomyces paridis</name>
    <dbReference type="NCBI Taxonomy" id="2126555"/>
    <lineage>
        <taxon>Bacteria</taxon>
        <taxon>Bacillati</taxon>
        <taxon>Actinomycetota</taxon>
        <taxon>Actinomycetes</taxon>
        <taxon>Glycomycetales</taxon>
        <taxon>Glycomycetaceae</taxon>
        <taxon>Glycomyces</taxon>
    </lineage>
</organism>
<reference evidence="2 3" key="1">
    <citation type="journal article" date="2018" name="Int. J. Syst. Evol. Microbiol.">
        <title>Glycomyces paridis sp. nov., isolated from the medicinal plant Paris polyphylla.</title>
        <authorList>
            <person name="Fang X.M."/>
            <person name="Bai J.L."/>
            <person name="Su J."/>
            <person name="Zhao L.L."/>
            <person name="Liu H.Y."/>
            <person name="Ma B.P."/>
            <person name="Zhang Y.Q."/>
            <person name="Yu L.Y."/>
        </authorList>
    </citation>
    <scope>NUCLEOTIDE SEQUENCE [LARGE SCALE GENOMIC DNA]</scope>
    <source>
        <strain evidence="2 3">CPCC 204357</strain>
    </source>
</reference>
<keyword evidence="3" id="KW-1185">Reference proteome</keyword>
<sequence length="112" mass="12851">MDRVFRDAMRQMRSHSPQRQEDGFHALLPAASEHIDALIAEFRAERHDHGLRCWLLELIGAARSDKGLPVLADQLDSSDEALRGWAEHGLRLLDTKEARRILWEKSASRREG</sequence>
<accession>A0A4S8P8F5</accession>
<protein>
    <submittedName>
        <fullName evidence="2">HEAT repeat domain-containing protein</fullName>
    </submittedName>
</protein>
<dbReference type="OrthoDB" id="3381998at2"/>
<evidence type="ECO:0000313" key="2">
    <source>
        <dbReference type="EMBL" id="THV26498.1"/>
    </source>
</evidence>
<evidence type="ECO:0000313" key="3">
    <source>
        <dbReference type="Proteomes" id="UP000305792"/>
    </source>
</evidence>
<dbReference type="AlphaFoldDB" id="A0A4S8P8F5"/>
<comment type="caution">
    <text evidence="2">The sequence shown here is derived from an EMBL/GenBank/DDBJ whole genome shotgun (WGS) entry which is preliminary data.</text>
</comment>
<dbReference type="EMBL" id="STGX01000014">
    <property type="protein sequence ID" value="THV26498.1"/>
    <property type="molecule type" value="Genomic_DNA"/>
</dbReference>
<proteinExistence type="predicted"/>
<gene>
    <name evidence="2" type="ORF">E9998_18240</name>
</gene>